<dbReference type="CDD" id="cd03482">
    <property type="entry name" value="MutL_Trans_MutL"/>
    <property type="match status" value="1"/>
</dbReference>
<dbReference type="SUPFAM" id="SSF118116">
    <property type="entry name" value="DNA mismatch repair protein MutL"/>
    <property type="match status" value="1"/>
</dbReference>
<proteinExistence type="inferred from homology"/>
<dbReference type="SMART" id="SM00853">
    <property type="entry name" value="MutL_C"/>
    <property type="match status" value="1"/>
</dbReference>
<comment type="caution">
    <text evidence="9">The sequence shown here is derived from an EMBL/GenBank/DDBJ whole genome shotgun (WGS) entry which is preliminary data.</text>
</comment>
<dbReference type="HAMAP" id="MF_00149">
    <property type="entry name" value="DNA_mis_repair"/>
    <property type="match status" value="1"/>
</dbReference>
<dbReference type="InterPro" id="IPR014790">
    <property type="entry name" value="MutL_C"/>
</dbReference>
<evidence type="ECO:0000256" key="1">
    <source>
        <dbReference type="ARBA" id="ARBA00006082"/>
    </source>
</evidence>
<dbReference type="PANTHER" id="PTHR10073">
    <property type="entry name" value="DNA MISMATCH REPAIR PROTEIN MLH, PMS, MUTL"/>
    <property type="match status" value="1"/>
</dbReference>
<evidence type="ECO:0000259" key="7">
    <source>
        <dbReference type="SMART" id="SM00853"/>
    </source>
</evidence>
<sequence>MSIKQLPPHLVNQIAAGEVVERPASVVKELLENSIDAGSKKIEIDIEQGGLKRIRIRDDGKGIPKEELALALSRHATSKIASLDDLEHVASLGFRGEALPSIASVSRMTISSRTEDNEQGWTVSPQHRDDGAEAFDDPEPTAHAKGTTIEVRDLFYNVPARRKFLKTENTEFKHLQEVVKKISLSNFQIGITLRHGQRNLLTLQPALERVGADRRVSEICGPAFMEQSLYLDYEAAGLKLWGWVGLPTFSRSQADLQYFYVNGRIIKDRVVTHAVRQAYSDVLFHGRHPAYALFLELAPEKVDVNAHPTKHEVRFRDARLVHDFLYRTLHQALADVRPNEAAESAPAIPNNGTEKMSMAEYNREAIRSQQRLNIPVNNIQPGQVAEQMAAYQRMHDSAGDNSENNVENVTSSLNTSFIPSVNQRSGSSNYTPPLSDKFSEKLSTHVTSSMPVSENQNTGEVPPLGFAVAQLHGIYILAENAEGLVVVDMHAAHERITYEYLKKSMAEDNVRSQPMLVPSSLSVSKKEGDCAEEFAETFEQLGFELNRLAPEKLAIRAVPSLLKDSNVEQLVRDVLSDLLEHGSSERIQQEMNEILSTMACHGSVRANHRLTIPEMNALLRDMERTERSGQCNHGRPTWTQMSVDQLDKLFMRGQ</sequence>
<evidence type="ECO:0000313" key="10">
    <source>
        <dbReference type="Proteomes" id="UP000294887"/>
    </source>
</evidence>
<dbReference type="Pfam" id="PF08676">
    <property type="entry name" value="MutL_C"/>
    <property type="match status" value="1"/>
</dbReference>
<dbReference type="InterPro" id="IPR038973">
    <property type="entry name" value="MutL/Mlh/Pms-like"/>
</dbReference>
<dbReference type="InterPro" id="IPR020667">
    <property type="entry name" value="DNA_mismatch_repair_MutL"/>
</dbReference>
<dbReference type="GO" id="GO:0005524">
    <property type="term" value="F:ATP binding"/>
    <property type="evidence" value="ECO:0007669"/>
    <property type="project" value="InterPro"/>
</dbReference>
<dbReference type="SUPFAM" id="SSF54211">
    <property type="entry name" value="Ribosomal protein S5 domain 2-like"/>
    <property type="match status" value="1"/>
</dbReference>
<dbReference type="GO" id="GO:0016887">
    <property type="term" value="F:ATP hydrolysis activity"/>
    <property type="evidence" value="ECO:0007669"/>
    <property type="project" value="InterPro"/>
</dbReference>
<dbReference type="OrthoDB" id="9763467at2"/>
<evidence type="ECO:0000256" key="5">
    <source>
        <dbReference type="HAMAP-Rule" id="MF_00149"/>
    </source>
</evidence>
<dbReference type="FunFam" id="3.30.565.10:FF:000003">
    <property type="entry name" value="DNA mismatch repair endonuclease MutL"/>
    <property type="match status" value="1"/>
</dbReference>
<dbReference type="InterPro" id="IPR020568">
    <property type="entry name" value="Ribosomal_Su5_D2-typ_SF"/>
</dbReference>
<organism evidence="9 10">
    <name type="scientific">Cocleimonas flava</name>
    <dbReference type="NCBI Taxonomy" id="634765"/>
    <lineage>
        <taxon>Bacteria</taxon>
        <taxon>Pseudomonadati</taxon>
        <taxon>Pseudomonadota</taxon>
        <taxon>Gammaproteobacteria</taxon>
        <taxon>Thiotrichales</taxon>
        <taxon>Thiotrichaceae</taxon>
        <taxon>Cocleimonas</taxon>
    </lineage>
</organism>
<protein>
    <recommendedName>
        <fullName evidence="2 5">DNA mismatch repair protein MutL</fullName>
    </recommendedName>
</protein>
<dbReference type="AlphaFoldDB" id="A0A4R1F789"/>
<dbReference type="Gene3D" id="3.30.1540.20">
    <property type="entry name" value="MutL, C-terminal domain, dimerisation subdomain"/>
    <property type="match status" value="1"/>
</dbReference>
<dbReference type="Pfam" id="PF01119">
    <property type="entry name" value="DNA_mis_repair"/>
    <property type="match status" value="1"/>
</dbReference>
<dbReference type="NCBIfam" id="NF000949">
    <property type="entry name" value="PRK00095.1-2"/>
    <property type="match status" value="1"/>
</dbReference>
<dbReference type="InterPro" id="IPR013507">
    <property type="entry name" value="DNA_mismatch_S5_2-like"/>
</dbReference>
<dbReference type="SUPFAM" id="SSF55874">
    <property type="entry name" value="ATPase domain of HSP90 chaperone/DNA topoisomerase II/histidine kinase"/>
    <property type="match status" value="1"/>
</dbReference>
<keyword evidence="3 5" id="KW-0227">DNA damage</keyword>
<evidence type="ECO:0000256" key="2">
    <source>
        <dbReference type="ARBA" id="ARBA00021975"/>
    </source>
</evidence>
<reference evidence="9 10" key="1">
    <citation type="submission" date="2019-03" db="EMBL/GenBank/DDBJ databases">
        <title>Genomic Encyclopedia of Type Strains, Phase IV (KMG-IV): sequencing the most valuable type-strain genomes for metagenomic binning, comparative biology and taxonomic classification.</title>
        <authorList>
            <person name="Goeker M."/>
        </authorList>
    </citation>
    <scope>NUCLEOTIDE SEQUENCE [LARGE SCALE GENOMIC DNA]</scope>
    <source>
        <strain evidence="9 10">DSM 24830</strain>
    </source>
</reference>
<dbReference type="FunFam" id="3.30.230.10:FF:000013">
    <property type="entry name" value="DNA mismatch repair endonuclease MutL"/>
    <property type="match status" value="1"/>
</dbReference>
<dbReference type="GO" id="GO:0140664">
    <property type="term" value="F:ATP-dependent DNA damage sensor activity"/>
    <property type="evidence" value="ECO:0007669"/>
    <property type="project" value="InterPro"/>
</dbReference>
<keyword evidence="4 5" id="KW-0234">DNA repair</keyword>
<dbReference type="RefSeq" id="WP_131904169.1">
    <property type="nucleotide sequence ID" value="NZ_BAAAFU010000008.1"/>
</dbReference>
<feature type="domain" description="DNA mismatch repair protein S5" evidence="8">
    <location>
        <begin position="216"/>
        <end position="334"/>
    </location>
</feature>
<dbReference type="Gene3D" id="3.30.565.10">
    <property type="entry name" value="Histidine kinase-like ATPase, C-terminal domain"/>
    <property type="match status" value="1"/>
</dbReference>
<comment type="function">
    <text evidence="5">This protein is involved in the repair of mismatches in DNA. It is required for dam-dependent methyl-directed DNA mismatch repair. May act as a 'molecular matchmaker', a protein that promotes the formation of a stable complex between two or more DNA-binding proteins in an ATP-dependent manner without itself being part of a final effector complex.</text>
</comment>
<dbReference type="GO" id="GO:0032300">
    <property type="term" value="C:mismatch repair complex"/>
    <property type="evidence" value="ECO:0007669"/>
    <property type="project" value="InterPro"/>
</dbReference>
<evidence type="ECO:0000256" key="3">
    <source>
        <dbReference type="ARBA" id="ARBA00022763"/>
    </source>
</evidence>
<dbReference type="PROSITE" id="PS00058">
    <property type="entry name" value="DNA_MISMATCH_REPAIR_1"/>
    <property type="match status" value="1"/>
</dbReference>
<dbReference type="InterPro" id="IPR036890">
    <property type="entry name" value="HATPase_C_sf"/>
</dbReference>
<dbReference type="Pfam" id="PF13589">
    <property type="entry name" value="HATPase_c_3"/>
    <property type="match status" value="1"/>
</dbReference>
<dbReference type="InterPro" id="IPR014762">
    <property type="entry name" value="DNA_mismatch_repair_CS"/>
</dbReference>
<evidence type="ECO:0000256" key="6">
    <source>
        <dbReference type="SAM" id="MobiDB-lite"/>
    </source>
</evidence>
<dbReference type="Gene3D" id="3.30.1370.100">
    <property type="entry name" value="MutL, C-terminal domain, regulatory subdomain"/>
    <property type="match status" value="1"/>
</dbReference>
<feature type="domain" description="MutL C-terminal dimerisation" evidence="7">
    <location>
        <begin position="467"/>
        <end position="610"/>
    </location>
</feature>
<dbReference type="InterPro" id="IPR037198">
    <property type="entry name" value="MutL_C_sf"/>
</dbReference>
<dbReference type="GO" id="GO:0030983">
    <property type="term" value="F:mismatched DNA binding"/>
    <property type="evidence" value="ECO:0007669"/>
    <property type="project" value="InterPro"/>
</dbReference>
<dbReference type="EMBL" id="SMFQ01000002">
    <property type="protein sequence ID" value="TCJ88474.1"/>
    <property type="molecule type" value="Genomic_DNA"/>
</dbReference>
<evidence type="ECO:0000259" key="8">
    <source>
        <dbReference type="SMART" id="SM01340"/>
    </source>
</evidence>
<dbReference type="PANTHER" id="PTHR10073:SF12">
    <property type="entry name" value="DNA MISMATCH REPAIR PROTEIN MLH1"/>
    <property type="match status" value="1"/>
</dbReference>
<dbReference type="GO" id="GO:0006298">
    <property type="term" value="P:mismatch repair"/>
    <property type="evidence" value="ECO:0007669"/>
    <property type="project" value="UniProtKB-UniRule"/>
</dbReference>
<accession>A0A4R1F789</accession>
<dbReference type="SMART" id="SM01340">
    <property type="entry name" value="DNA_mis_repair"/>
    <property type="match status" value="1"/>
</dbReference>
<dbReference type="Gene3D" id="3.30.230.10">
    <property type="match status" value="1"/>
</dbReference>
<dbReference type="CDD" id="cd16926">
    <property type="entry name" value="HATPase_MutL-MLH-PMS-like"/>
    <property type="match status" value="1"/>
</dbReference>
<dbReference type="InterPro" id="IPR042121">
    <property type="entry name" value="MutL_C_regsub"/>
</dbReference>
<comment type="similarity">
    <text evidence="1 5">Belongs to the DNA mismatch repair MutL/HexB family.</text>
</comment>
<keyword evidence="10" id="KW-1185">Reference proteome</keyword>
<evidence type="ECO:0000313" key="9">
    <source>
        <dbReference type="EMBL" id="TCJ88474.1"/>
    </source>
</evidence>
<dbReference type="Proteomes" id="UP000294887">
    <property type="component" value="Unassembled WGS sequence"/>
</dbReference>
<dbReference type="NCBIfam" id="TIGR00585">
    <property type="entry name" value="mutl"/>
    <property type="match status" value="1"/>
</dbReference>
<feature type="region of interest" description="Disordered" evidence="6">
    <location>
        <begin position="113"/>
        <end position="143"/>
    </location>
</feature>
<name>A0A4R1F789_9GAMM</name>
<evidence type="ECO:0000256" key="4">
    <source>
        <dbReference type="ARBA" id="ARBA00023204"/>
    </source>
</evidence>
<gene>
    <name evidence="5" type="primary">mutL</name>
    <name evidence="9" type="ORF">EV695_0328</name>
</gene>
<dbReference type="InterPro" id="IPR042120">
    <property type="entry name" value="MutL_C_dimsub"/>
</dbReference>
<dbReference type="InterPro" id="IPR002099">
    <property type="entry name" value="MutL/Mlh/PMS"/>
</dbReference>
<dbReference type="InterPro" id="IPR014721">
    <property type="entry name" value="Ribsml_uS5_D2-typ_fold_subgr"/>
</dbReference>